<gene>
    <name evidence="3" type="ORF">MGMO_2c00070</name>
</gene>
<dbReference type="EMBL" id="AYLO01000002">
    <property type="protein sequence ID" value="ESS74132.1"/>
    <property type="molecule type" value="Genomic_DNA"/>
</dbReference>
<dbReference type="Proteomes" id="UP000017842">
    <property type="component" value="Unassembled WGS sequence"/>
</dbReference>
<evidence type="ECO:0008006" key="5">
    <source>
        <dbReference type="Google" id="ProtNLM"/>
    </source>
</evidence>
<keyword evidence="4" id="KW-1185">Reference proteome</keyword>
<feature type="region of interest" description="Disordered" evidence="2">
    <location>
        <begin position="451"/>
        <end position="473"/>
    </location>
</feature>
<evidence type="ECO:0000256" key="1">
    <source>
        <dbReference type="SAM" id="Coils"/>
    </source>
</evidence>
<dbReference type="AlphaFoldDB" id="V5C6S5"/>
<feature type="coiled-coil region" evidence="1">
    <location>
        <begin position="219"/>
        <end position="321"/>
    </location>
</feature>
<dbReference type="RefSeq" id="WP_023492955.1">
    <property type="nucleotide sequence ID" value="NZ_AYLO01000002.1"/>
</dbReference>
<name>V5C6S5_9GAMM</name>
<evidence type="ECO:0000313" key="3">
    <source>
        <dbReference type="EMBL" id="ESS74132.1"/>
    </source>
</evidence>
<proteinExistence type="predicted"/>
<organism evidence="3 4">
    <name type="scientific">Methyloglobulus morosus KoM1</name>
    <dbReference type="NCBI Taxonomy" id="1116472"/>
    <lineage>
        <taxon>Bacteria</taxon>
        <taxon>Pseudomonadati</taxon>
        <taxon>Pseudomonadota</taxon>
        <taxon>Gammaproteobacteria</taxon>
        <taxon>Methylococcales</taxon>
        <taxon>Methylococcaceae</taxon>
        <taxon>Methyloglobulus</taxon>
    </lineage>
</organism>
<evidence type="ECO:0000313" key="4">
    <source>
        <dbReference type="Proteomes" id="UP000017842"/>
    </source>
</evidence>
<feature type="coiled-coil region" evidence="1">
    <location>
        <begin position="353"/>
        <end position="424"/>
    </location>
</feature>
<dbReference type="OrthoDB" id="5565264at2"/>
<dbReference type="STRING" id="1116472.MGMO_2c00070"/>
<evidence type="ECO:0000256" key="2">
    <source>
        <dbReference type="SAM" id="MobiDB-lite"/>
    </source>
</evidence>
<keyword evidence="1" id="KW-0175">Coiled coil</keyword>
<dbReference type="eggNOG" id="COG4942">
    <property type="taxonomic scope" value="Bacteria"/>
</dbReference>
<comment type="caution">
    <text evidence="3">The sequence shown here is derived from an EMBL/GenBank/DDBJ whole genome shotgun (WGS) entry which is preliminary data.</text>
</comment>
<protein>
    <recommendedName>
        <fullName evidence="5">Band 7 domain-containing protein</fullName>
    </recommendedName>
</protein>
<accession>V5C6S5</accession>
<sequence>MDSNKLTPEKAPSKSPLEQWLAEISAESDSLSQTWDPGFDGGRQIVIAKLGPFQKSFQRLPGFTPRFYHRTYPLPVDEWRFNSQTKLYGDFCTIDAMITIRFQPTIKYAQANLEALPTISQHVKSRCEGLVKDTVDQELHQLANGDWVEQGLSPVERRIEMHINETLTLQNVQCRALCEMLTTFSEIRDPNKLDSRFAHDDIYLKILRKNFETQEHQNKERLRQELVLEQQRLDRQQRLIEKYNQEQALHRLEQEQAAFNLKRRLEEQERQLNEQFTIEERVHREQVYHEQNLKRMEQEVAAKTQQEIQAKQMEIDEQLQQERLAHQQHLKEAQLAAEIAEFEKNQVAWNDIHERLRVEKIEQEKRLKQLENEAKLALLDTAQNEEQKLQERLLMEKLMHEARLKDMELEMQIQEHEKRFAATQQLDNYLRRDIELLILEKHRGELVQEVKKNKQDEFPALASPSEPKNSRDL</sequence>
<reference evidence="3 4" key="1">
    <citation type="journal article" date="2013" name="Genome Announc.">
        <title>Draft Genome Sequence of the Methanotrophic Gammaproteobacterium Methyloglobulus morosus DSM 22980 Strain KoM1.</title>
        <authorList>
            <person name="Poehlein A."/>
            <person name="Deutzmann J.S."/>
            <person name="Daniel R."/>
            <person name="Simeonova D.D."/>
        </authorList>
    </citation>
    <scope>NUCLEOTIDE SEQUENCE [LARGE SCALE GENOMIC DNA]</scope>
    <source>
        <strain evidence="3 4">KoM1</strain>
    </source>
</reference>